<accession>A0ACB8DU12</accession>
<evidence type="ECO:0000313" key="1">
    <source>
        <dbReference type="EMBL" id="KAH7977771.1"/>
    </source>
</evidence>
<sequence>MGLLMGSFVQEMEDLMQGGITWTDGTTFISSQVHPFRCSADAPARAIMQNMRQFNGRFGCGWCLHPGTIVEAPDGVVRAVVHGINAGTPPEELRAHPRVLTQGVKIPQARITDERNRVTSTGPQGRSATCASRWGTVRTFAQHQNCVHADSADWATLKPDILVGLSVRCAGKLTPPVLESGEIV</sequence>
<comment type="caution">
    <text evidence="1">The sequence shown here is derived from an EMBL/GenBank/DDBJ whole genome shotgun (WGS) entry which is preliminary data.</text>
</comment>
<dbReference type="Proteomes" id="UP000821865">
    <property type="component" value="Chromosome 1"/>
</dbReference>
<evidence type="ECO:0000313" key="2">
    <source>
        <dbReference type="Proteomes" id="UP000821865"/>
    </source>
</evidence>
<proteinExistence type="predicted"/>
<dbReference type="EMBL" id="CM023470">
    <property type="protein sequence ID" value="KAH7977771.1"/>
    <property type="molecule type" value="Genomic_DNA"/>
</dbReference>
<reference evidence="1" key="1">
    <citation type="submission" date="2020-05" db="EMBL/GenBank/DDBJ databases">
        <title>Large-scale comparative analyses of tick genomes elucidate their genetic diversity and vector capacities.</title>
        <authorList>
            <person name="Jia N."/>
            <person name="Wang J."/>
            <person name="Shi W."/>
            <person name="Du L."/>
            <person name="Sun Y."/>
            <person name="Zhan W."/>
            <person name="Jiang J."/>
            <person name="Wang Q."/>
            <person name="Zhang B."/>
            <person name="Ji P."/>
            <person name="Sakyi L.B."/>
            <person name="Cui X."/>
            <person name="Yuan T."/>
            <person name="Jiang B."/>
            <person name="Yang W."/>
            <person name="Lam T.T.-Y."/>
            <person name="Chang Q."/>
            <person name="Ding S."/>
            <person name="Wang X."/>
            <person name="Zhu J."/>
            <person name="Ruan X."/>
            <person name="Zhao L."/>
            <person name="Wei J."/>
            <person name="Que T."/>
            <person name="Du C."/>
            <person name="Cheng J."/>
            <person name="Dai P."/>
            <person name="Han X."/>
            <person name="Huang E."/>
            <person name="Gao Y."/>
            <person name="Liu J."/>
            <person name="Shao H."/>
            <person name="Ye R."/>
            <person name="Li L."/>
            <person name="Wei W."/>
            <person name="Wang X."/>
            <person name="Wang C."/>
            <person name="Yang T."/>
            <person name="Huo Q."/>
            <person name="Li W."/>
            <person name="Guo W."/>
            <person name="Chen H."/>
            <person name="Zhou L."/>
            <person name="Ni X."/>
            <person name="Tian J."/>
            <person name="Zhou Y."/>
            <person name="Sheng Y."/>
            <person name="Liu T."/>
            <person name="Pan Y."/>
            <person name="Xia L."/>
            <person name="Li J."/>
            <person name="Zhao F."/>
            <person name="Cao W."/>
        </authorList>
    </citation>
    <scope>NUCLEOTIDE SEQUENCE</scope>
    <source>
        <strain evidence="1">Dsil-2018</strain>
    </source>
</reference>
<name>A0ACB8DU12_DERSI</name>
<organism evidence="1 2">
    <name type="scientific">Dermacentor silvarum</name>
    <name type="common">Tick</name>
    <dbReference type="NCBI Taxonomy" id="543639"/>
    <lineage>
        <taxon>Eukaryota</taxon>
        <taxon>Metazoa</taxon>
        <taxon>Ecdysozoa</taxon>
        <taxon>Arthropoda</taxon>
        <taxon>Chelicerata</taxon>
        <taxon>Arachnida</taxon>
        <taxon>Acari</taxon>
        <taxon>Parasitiformes</taxon>
        <taxon>Ixodida</taxon>
        <taxon>Ixodoidea</taxon>
        <taxon>Ixodidae</taxon>
        <taxon>Rhipicephalinae</taxon>
        <taxon>Dermacentor</taxon>
    </lineage>
</organism>
<keyword evidence="2" id="KW-1185">Reference proteome</keyword>
<gene>
    <name evidence="1" type="ORF">HPB49_003521</name>
</gene>
<protein>
    <submittedName>
        <fullName evidence="1">Uncharacterized protein</fullName>
    </submittedName>
</protein>